<evidence type="ECO:0000256" key="1">
    <source>
        <dbReference type="SAM" id="Phobius"/>
    </source>
</evidence>
<keyword evidence="1" id="KW-0812">Transmembrane</keyword>
<organism evidence="2 3">
    <name type="scientific">Candidatus Nomurabacteria bacterium GW2011_GWB1_44_12</name>
    <dbReference type="NCBI Taxonomy" id="1618748"/>
    <lineage>
        <taxon>Bacteria</taxon>
        <taxon>Candidatus Nomuraibacteriota</taxon>
    </lineage>
</organism>
<protein>
    <submittedName>
        <fullName evidence="2">Uncharacterized protein</fullName>
    </submittedName>
</protein>
<dbReference type="AlphaFoldDB" id="A0A837I6L1"/>
<accession>A0A837I6L1</accession>
<evidence type="ECO:0000313" key="3">
    <source>
        <dbReference type="Proteomes" id="UP000033815"/>
    </source>
</evidence>
<keyword evidence="1" id="KW-0472">Membrane</keyword>
<reference evidence="2 3" key="1">
    <citation type="journal article" date="2015" name="Nature">
        <title>rRNA introns, odd ribosomes, and small enigmatic genomes across a large radiation of phyla.</title>
        <authorList>
            <person name="Brown C.T."/>
            <person name="Hug L.A."/>
            <person name="Thomas B.C."/>
            <person name="Sharon I."/>
            <person name="Castelle C.J."/>
            <person name="Singh A."/>
            <person name="Wilkins M.J."/>
            <person name="Williams K.H."/>
            <person name="Banfield J.F."/>
        </authorList>
    </citation>
    <scope>NUCLEOTIDE SEQUENCE [LARGE SCALE GENOMIC DNA]</scope>
</reference>
<feature type="transmembrane region" description="Helical" evidence="1">
    <location>
        <begin position="77"/>
        <end position="97"/>
    </location>
</feature>
<dbReference type="Proteomes" id="UP000033815">
    <property type="component" value="Unassembled WGS sequence"/>
</dbReference>
<name>A0A837I6L1_9BACT</name>
<comment type="caution">
    <text evidence="2">The sequence shown here is derived from an EMBL/GenBank/DDBJ whole genome shotgun (WGS) entry which is preliminary data.</text>
</comment>
<proteinExistence type="predicted"/>
<evidence type="ECO:0000313" key="2">
    <source>
        <dbReference type="EMBL" id="KKT36447.1"/>
    </source>
</evidence>
<keyword evidence="1" id="KW-1133">Transmembrane helix</keyword>
<gene>
    <name evidence="2" type="ORF">UW25_C0007G0004</name>
</gene>
<dbReference type="EMBL" id="LCHP01000007">
    <property type="protein sequence ID" value="KKT36447.1"/>
    <property type="molecule type" value="Genomic_DNA"/>
</dbReference>
<sequence length="101" mass="11379">MINPRKISIPQDSVVGGATETSDVDSFVGMLQESNTARKEMKTVLHEILRQPDTIEEMKDLINKLDRDAVKAFWSKFGFTVWTSAVFILGSIVTAFIKKFL</sequence>